<evidence type="ECO:0000256" key="5">
    <source>
        <dbReference type="ARBA" id="ARBA00022723"/>
    </source>
</evidence>
<dbReference type="GO" id="GO:0031419">
    <property type="term" value="F:cobalamin binding"/>
    <property type="evidence" value="ECO:0007669"/>
    <property type="project" value="UniProtKB-KW"/>
</dbReference>
<name>T1C891_9ZZZZ</name>
<evidence type="ECO:0000256" key="6">
    <source>
        <dbReference type="ARBA" id="ARBA00023285"/>
    </source>
</evidence>
<dbReference type="PROSITE" id="PS50972">
    <property type="entry name" value="PTERIN_BINDING"/>
    <property type="match status" value="1"/>
</dbReference>
<reference evidence="8" key="1">
    <citation type="submission" date="2013-08" db="EMBL/GenBank/DDBJ databases">
        <authorList>
            <person name="Mendez C."/>
            <person name="Richter M."/>
            <person name="Ferrer M."/>
            <person name="Sanchez J."/>
        </authorList>
    </citation>
    <scope>NUCLEOTIDE SEQUENCE</scope>
</reference>
<dbReference type="InterPro" id="IPR011005">
    <property type="entry name" value="Dihydropteroate_synth-like_sf"/>
</dbReference>
<proteinExistence type="inferred from homology"/>
<feature type="domain" description="Pterin-binding" evidence="7">
    <location>
        <begin position="1"/>
        <end position="104"/>
    </location>
</feature>
<evidence type="ECO:0000259" key="7">
    <source>
        <dbReference type="PROSITE" id="PS50972"/>
    </source>
</evidence>
<protein>
    <submittedName>
        <fullName evidence="8">Methyltetrahydrofolate:corrinoid/iron-sulfur protein methyltransferase</fullName>
    </submittedName>
</protein>
<keyword evidence="4 8" id="KW-0808">Transferase</keyword>
<sequence>KILHVATEKYHIPAEDILIDPLAMPIGADTSLVVRTLETIHLVHEELGLNMSLGASNVSFGMPDRHTLGAAFLTMAMSAGLTSAIMDARSVQLNRAIKAADLLLNRDPWGAGW</sequence>
<comment type="caution">
    <text evidence="8">The sequence shown here is derived from an EMBL/GenBank/DDBJ whole genome shotgun (WGS) entry which is preliminary data.</text>
</comment>
<dbReference type="EMBL" id="AUZX01002275">
    <property type="protein sequence ID" value="EQD77158.1"/>
    <property type="molecule type" value="Genomic_DNA"/>
</dbReference>
<organism evidence="8">
    <name type="scientific">mine drainage metagenome</name>
    <dbReference type="NCBI Taxonomy" id="410659"/>
    <lineage>
        <taxon>unclassified sequences</taxon>
        <taxon>metagenomes</taxon>
        <taxon>ecological metagenomes</taxon>
    </lineage>
</organism>
<feature type="non-terminal residue" evidence="8">
    <location>
        <position position="113"/>
    </location>
</feature>
<keyword evidence="3" id="KW-0846">Cobalamin</keyword>
<dbReference type="GO" id="GO:0046872">
    <property type="term" value="F:metal ion binding"/>
    <property type="evidence" value="ECO:0007669"/>
    <property type="project" value="UniProtKB-KW"/>
</dbReference>
<keyword evidence="2 8" id="KW-0489">Methyltransferase</keyword>
<dbReference type="InterPro" id="IPR000489">
    <property type="entry name" value="Pterin-binding_dom"/>
</dbReference>
<feature type="non-terminal residue" evidence="8">
    <location>
        <position position="1"/>
    </location>
</feature>
<evidence type="ECO:0000313" key="8">
    <source>
        <dbReference type="EMBL" id="EQD77158.1"/>
    </source>
</evidence>
<evidence type="ECO:0000256" key="2">
    <source>
        <dbReference type="ARBA" id="ARBA00022603"/>
    </source>
</evidence>
<accession>T1C891</accession>
<dbReference type="Gene3D" id="3.20.20.20">
    <property type="entry name" value="Dihydropteroate synthase-like"/>
    <property type="match status" value="1"/>
</dbReference>
<evidence type="ECO:0000256" key="4">
    <source>
        <dbReference type="ARBA" id="ARBA00022679"/>
    </source>
</evidence>
<dbReference type="Pfam" id="PF00809">
    <property type="entry name" value="Pterin_bind"/>
    <property type="match status" value="1"/>
</dbReference>
<keyword evidence="6" id="KW-0170">Cobalt</keyword>
<evidence type="ECO:0000256" key="3">
    <source>
        <dbReference type="ARBA" id="ARBA00022628"/>
    </source>
</evidence>
<dbReference type="GO" id="GO:0008705">
    <property type="term" value="F:methionine synthase activity"/>
    <property type="evidence" value="ECO:0007669"/>
    <property type="project" value="TreeGrafter"/>
</dbReference>
<dbReference type="GO" id="GO:0046653">
    <property type="term" value="P:tetrahydrofolate metabolic process"/>
    <property type="evidence" value="ECO:0007669"/>
    <property type="project" value="TreeGrafter"/>
</dbReference>
<dbReference type="GO" id="GO:0032259">
    <property type="term" value="P:methylation"/>
    <property type="evidence" value="ECO:0007669"/>
    <property type="project" value="UniProtKB-KW"/>
</dbReference>
<comment type="similarity">
    <text evidence="1">Belongs to the vitamin-B12 dependent methionine synthase family.</text>
</comment>
<gene>
    <name evidence="8" type="ORF">B1A_03094</name>
</gene>
<dbReference type="PANTHER" id="PTHR45833:SF1">
    <property type="entry name" value="METHIONINE SYNTHASE"/>
    <property type="match status" value="1"/>
</dbReference>
<dbReference type="PANTHER" id="PTHR45833">
    <property type="entry name" value="METHIONINE SYNTHASE"/>
    <property type="match status" value="1"/>
</dbReference>
<dbReference type="InterPro" id="IPR050554">
    <property type="entry name" value="Met_Synthase/Corrinoid"/>
</dbReference>
<keyword evidence="5" id="KW-0479">Metal-binding</keyword>
<dbReference type="GO" id="GO:0005829">
    <property type="term" value="C:cytosol"/>
    <property type="evidence" value="ECO:0007669"/>
    <property type="project" value="TreeGrafter"/>
</dbReference>
<dbReference type="AlphaFoldDB" id="T1C891"/>
<dbReference type="GO" id="GO:0050667">
    <property type="term" value="P:homocysteine metabolic process"/>
    <property type="evidence" value="ECO:0007669"/>
    <property type="project" value="TreeGrafter"/>
</dbReference>
<dbReference type="SUPFAM" id="SSF51717">
    <property type="entry name" value="Dihydropteroate synthetase-like"/>
    <property type="match status" value="1"/>
</dbReference>
<reference evidence="8" key="2">
    <citation type="journal article" date="2014" name="ISME J.">
        <title>Microbial stratification in low pH oxic and suboxic macroscopic growths along an acid mine drainage.</title>
        <authorList>
            <person name="Mendez-Garcia C."/>
            <person name="Mesa V."/>
            <person name="Sprenger R.R."/>
            <person name="Richter M."/>
            <person name="Diez M.S."/>
            <person name="Solano J."/>
            <person name="Bargiela R."/>
            <person name="Golyshina O.V."/>
            <person name="Manteca A."/>
            <person name="Ramos J.L."/>
            <person name="Gallego J.R."/>
            <person name="Llorente I."/>
            <person name="Martins Dos Santos V.A."/>
            <person name="Jensen O.N."/>
            <person name="Pelaez A.I."/>
            <person name="Sanchez J."/>
            <person name="Ferrer M."/>
        </authorList>
    </citation>
    <scope>NUCLEOTIDE SEQUENCE</scope>
</reference>
<evidence type="ECO:0000256" key="1">
    <source>
        <dbReference type="ARBA" id="ARBA00010398"/>
    </source>
</evidence>